<dbReference type="PROSITE" id="PS00375">
    <property type="entry name" value="UDPGT"/>
    <property type="match status" value="1"/>
</dbReference>
<name>A0A4S4F096_CAMSN</name>
<dbReference type="SUPFAM" id="SSF53756">
    <property type="entry name" value="UDP-Glycosyltransferase/glycogen phosphorylase"/>
    <property type="match status" value="1"/>
</dbReference>
<gene>
    <name evidence="8" type="ORF">TEA_023146</name>
</gene>
<dbReference type="SUPFAM" id="SSF56112">
    <property type="entry name" value="Protein kinase-like (PK-like)"/>
    <property type="match status" value="1"/>
</dbReference>
<dbReference type="GO" id="GO:0080043">
    <property type="term" value="F:quercetin 3-O-glucosyltransferase activity"/>
    <property type="evidence" value="ECO:0007669"/>
    <property type="project" value="TreeGrafter"/>
</dbReference>
<evidence type="ECO:0000313" key="8">
    <source>
        <dbReference type="EMBL" id="THG22833.1"/>
    </source>
</evidence>
<organism evidence="8 9">
    <name type="scientific">Camellia sinensis var. sinensis</name>
    <name type="common">China tea</name>
    <dbReference type="NCBI Taxonomy" id="542762"/>
    <lineage>
        <taxon>Eukaryota</taxon>
        <taxon>Viridiplantae</taxon>
        <taxon>Streptophyta</taxon>
        <taxon>Embryophyta</taxon>
        <taxon>Tracheophyta</taxon>
        <taxon>Spermatophyta</taxon>
        <taxon>Magnoliopsida</taxon>
        <taxon>eudicotyledons</taxon>
        <taxon>Gunneridae</taxon>
        <taxon>Pentapetalae</taxon>
        <taxon>asterids</taxon>
        <taxon>Ericales</taxon>
        <taxon>Theaceae</taxon>
        <taxon>Camellia</taxon>
    </lineage>
</organism>
<dbReference type="FunFam" id="3.40.50.2000:FF:000167">
    <property type="entry name" value="Glycosyltransferase"/>
    <property type="match status" value="1"/>
</dbReference>
<evidence type="ECO:0000256" key="1">
    <source>
        <dbReference type="ARBA" id="ARBA00009995"/>
    </source>
</evidence>
<comment type="similarity">
    <text evidence="1 5">Belongs to the UDP-glycosyltransferase family.</text>
</comment>
<evidence type="ECO:0000256" key="5">
    <source>
        <dbReference type="RuleBase" id="RU003718"/>
    </source>
</evidence>
<keyword evidence="4" id="KW-0284">Flavonoid biosynthesis</keyword>
<dbReference type="PANTHER" id="PTHR11926:SF870">
    <property type="entry name" value="UDP-GLYCOSYLTRANSFERASE 75B1"/>
    <property type="match status" value="1"/>
</dbReference>
<dbReference type="CDD" id="cd03784">
    <property type="entry name" value="GT1_Gtf-like"/>
    <property type="match status" value="1"/>
</dbReference>
<dbReference type="AlphaFoldDB" id="A0A4S4F096"/>
<dbReference type="GO" id="GO:0005524">
    <property type="term" value="F:ATP binding"/>
    <property type="evidence" value="ECO:0007669"/>
    <property type="project" value="InterPro"/>
</dbReference>
<evidence type="ECO:0000259" key="7">
    <source>
        <dbReference type="PROSITE" id="PS50011"/>
    </source>
</evidence>
<dbReference type="SMART" id="SM00220">
    <property type="entry name" value="S_TKc"/>
    <property type="match status" value="1"/>
</dbReference>
<dbReference type="InterPro" id="IPR011009">
    <property type="entry name" value="Kinase-like_dom_sf"/>
</dbReference>
<evidence type="ECO:0000256" key="6">
    <source>
        <dbReference type="RuleBase" id="RU362057"/>
    </source>
</evidence>
<dbReference type="EMBL" id="SDRB02000649">
    <property type="protein sequence ID" value="THG22833.1"/>
    <property type="molecule type" value="Genomic_DNA"/>
</dbReference>
<dbReference type="PROSITE" id="PS50011">
    <property type="entry name" value="PROTEIN_KINASE_DOM"/>
    <property type="match status" value="1"/>
</dbReference>
<comment type="caution">
    <text evidence="8">The sequence shown here is derived from an EMBL/GenBank/DDBJ whole genome shotgun (WGS) entry which is preliminary data.</text>
</comment>
<proteinExistence type="inferred from homology"/>
<keyword evidence="9" id="KW-1185">Reference proteome</keyword>
<dbReference type="GO" id="GO:0080044">
    <property type="term" value="F:quercetin 7-O-glucosyltransferase activity"/>
    <property type="evidence" value="ECO:0007669"/>
    <property type="project" value="TreeGrafter"/>
</dbReference>
<dbReference type="Proteomes" id="UP000306102">
    <property type="component" value="Unassembled WGS sequence"/>
</dbReference>
<evidence type="ECO:0000256" key="3">
    <source>
        <dbReference type="ARBA" id="ARBA00022679"/>
    </source>
</evidence>
<dbReference type="EC" id="2.4.1.-" evidence="6"/>
<feature type="domain" description="Protein kinase" evidence="7">
    <location>
        <begin position="227"/>
        <end position="544"/>
    </location>
</feature>
<evidence type="ECO:0000256" key="2">
    <source>
        <dbReference type="ARBA" id="ARBA00022676"/>
    </source>
</evidence>
<keyword evidence="3 5" id="KW-0808">Transferase</keyword>
<keyword evidence="2 5" id="KW-0328">Glycosyltransferase</keyword>
<dbReference type="Pfam" id="PF00069">
    <property type="entry name" value="Pkinase"/>
    <property type="match status" value="1"/>
</dbReference>
<sequence>MVHGHILLLTFPAQGHINPALQFAKRLIKMGLQVTFATSVFAQRRISKTTGAAAEGLKFAAFSDGYDDGFRLGNDVQHMLSETRNNSSRILREIIAASAAEGRPITCLVYTLLLPWAAEVARDCHIPSALLWIQPATVLDIYYYYFNGYGEEITKICKDPSCSIELPGLPSMTSHDLPSFIVPSSSDQYSFALPTFKEQLEKLDSEANPKVLVNTFDALEPEALKAVQKYNLIGIGPLIPSAFLDGKDPSDTSFGGDLFHKSGNYIQWLSSKPESSVIYKSEEEEKEEDRLSCIEEVKQQGMIVPWCSQVEVLSHPSLGCFVTHCGWNSTLESLASGVPVVAFPHWTDQGTNAKLIEDEWKTGVRVKANEEGIVEGDEIKRCVEMVMEDGEKGEEMRSNAKKWKDLAREAVKEGGSSNKNLMAFVEEVNPHTHQLKLCDFGSAKMLVPGEPNISYICSRYYRAPELIFGATEYTTAIDMWSTGCVLAELLLGQPLFPGESGVDQLVEIIKIWGTPTREEIRCMNLNYTEFKFPQIKAHPWHKVC</sequence>
<protein>
    <recommendedName>
        <fullName evidence="6">Glycosyltransferase</fullName>
        <ecNumber evidence="6">2.4.1.-</ecNumber>
    </recommendedName>
</protein>
<dbReference type="GO" id="GO:0009813">
    <property type="term" value="P:flavonoid biosynthetic process"/>
    <property type="evidence" value="ECO:0007669"/>
    <property type="project" value="UniProtKB-KW"/>
</dbReference>
<dbReference type="GO" id="GO:0004672">
    <property type="term" value="F:protein kinase activity"/>
    <property type="evidence" value="ECO:0007669"/>
    <property type="project" value="InterPro"/>
</dbReference>
<dbReference type="Gene3D" id="3.40.50.2000">
    <property type="entry name" value="Glycogen Phosphorylase B"/>
    <property type="match status" value="2"/>
</dbReference>
<evidence type="ECO:0000256" key="4">
    <source>
        <dbReference type="ARBA" id="ARBA00023241"/>
    </source>
</evidence>
<dbReference type="Gene3D" id="1.10.510.10">
    <property type="entry name" value="Transferase(Phosphotransferase) domain 1"/>
    <property type="match status" value="1"/>
</dbReference>
<dbReference type="InterPro" id="IPR000719">
    <property type="entry name" value="Prot_kinase_dom"/>
</dbReference>
<reference evidence="8 9" key="1">
    <citation type="journal article" date="2018" name="Proc. Natl. Acad. Sci. U.S.A.">
        <title>Draft genome sequence of Camellia sinensis var. sinensis provides insights into the evolution of the tea genome and tea quality.</title>
        <authorList>
            <person name="Wei C."/>
            <person name="Yang H."/>
            <person name="Wang S."/>
            <person name="Zhao J."/>
            <person name="Liu C."/>
            <person name="Gao L."/>
            <person name="Xia E."/>
            <person name="Lu Y."/>
            <person name="Tai Y."/>
            <person name="She G."/>
            <person name="Sun J."/>
            <person name="Cao H."/>
            <person name="Tong W."/>
            <person name="Gao Q."/>
            <person name="Li Y."/>
            <person name="Deng W."/>
            <person name="Jiang X."/>
            <person name="Wang W."/>
            <person name="Chen Q."/>
            <person name="Zhang S."/>
            <person name="Li H."/>
            <person name="Wu J."/>
            <person name="Wang P."/>
            <person name="Li P."/>
            <person name="Shi C."/>
            <person name="Zheng F."/>
            <person name="Jian J."/>
            <person name="Huang B."/>
            <person name="Shan D."/>
            <person name="Shi M."/>
            <person name="Fang C."/>
            <person name="Yue Y."/>
            <person name="Li F."/>
            <person name="Li D."/>
            <person name="Wei S."/>
            <person name="Han B."/>
            <person name="Jiang C."/>
            <person name="Yin Y."/>
            <person name="Xia T."/>
            <person name="Zhang Z."/>
            <person name="Bennetzen J.L."/>
            <person name="Zhao S."/>
            <person name="Wan X."/>
        </authorList>
    </citation>
    <scope>NUCLEOTIDE SEQUENCE [LARGE SCALE GENOMIC DNA]</scope>
    <source>
        <strain evidence="9">cv. Shuchazao</strain>
        <tissue evidence="8">Leaf</tissue>
    </source>
</reference>
<evidence type="ECO:0000313" key="9">
    <source>
        <dbReference type="Proteomes" id="UP000306102"/>
    </source>
</evidence>
<dbReference type="InterPro" id="IPR035595">
    <property type="entry name" value="UDP_glycos_trans_CS"/>
</dbReference>
<dbReference type="InterPro" id="IPR002213">
    <property type="entry name" value="UDP_glucos_trans"/>
</dbReference>
<dbReference type="PANTHER" id="PTHR11926">
    <property type="entry name" value="GLUCOSYL/GLUCURONOSYL TRANSFERASES"/>
    <property type="match status" value="1"/>
</dbReference>
<accession>A0A4S4F096</accession>
<dbReference type="Pfam" id="PF00201">
    <property type="entry name" value="UDPGT"/>
    <property type="match status" value="1"/>
</dbReference>